<keyword evidence="4" id="KW-1185">Reference proteome</keyword>
<gene>
    <name evidence="3" type="ORF">RF683_06095</name>
</gene>
<comment type="similarity">
    <text evidence="1 2">Belongs to the ArsC family.</text>
</comment>
<evidence type="ECO:0000313" key="3">
    <source>
        <dbReference type="EMBL" id="WMW77067.1"/>
    </source>
</evidence>
<proteinExistence type="inferred from homology"/>
<dbReference type="PANTHER" id="PTHR30041:SF4">
    <property type="entry name" value="ARSENATE REDUCTASE"/>
    <property type="match status" value="1"/>
</dbReference>
<dbReference type="SUPFAM" id="SSF52833">
    <property type="entry name" value="Thioredoxin-like"/>
    <property type="match status" value="1"/>
</dbReference>
<evidence type="ECO:0000256" key="2">
    <source>
        <dbReference type="PROSITE-ProRule" id="PRU01282"/>
    </source>
</evidence>
<evidence type="ECO:0000256" key="1">
    <source>
        <dbReference type="ARBA" id="ARBA00007198"/>
    </source>
</evidence>
<dbReference type="InterPro" id="IPR006660">
    <property type="entry name" value="Arsenate_reductase-like"/>
</dbReference>
<dbReference type="EMBL" id="CP133721">
    <property type="protein sequence ID" value="WMW77067.1"/>
    <property type="molecule type" value="Genomic_DNA"/>
</dbReference>
<name>A0ABY9RA44_9FLAO</name>
<dbReference type="PROSITE" id="PS51353">
    <property type="entry name" value="ARSC"/>
    <property type="match status" value="1"/>
</dbReference>
<dbReference type="Proteomes" id="UP001180481">
    <property type="component" value="Chromosome"/>
</dbReference>
<dbReference type="PANTHER" id="PTHR30041">
    <property type="entry name" value="ARSENATE REDUCTASE"/>
    <property type="match status" value="1"/>
</dbReference>
<sequence length="113" mass="13192">MLTIYHNNRCSKSREGVCFLESLNQPFEIINYFETPFTIESLTEVIGKLNCKPIELVRTKEKEWISNFKEKSMTDKEIIKAMVDFPRLIERPIVMTNNKAVIARPAEKINTLL</sequence>
<accession>A0ABY9RA44</accession>
<organism evidence="3 4">
    <name type="scientific">Flavobacterium nakdongensis</name>
    <dbReference type="NCBI Taxonomy" id="3073563"/>
    <lineage>
        <taxon>Bacteria</taxon>
        <taxon>Pseudomonadati</taxon>
        <taxon>Bacteroidota</taxon>
        <taxon>Flavobacteriia</taxon>
        <taxon>Flavobacteriales</taxon>
        <taxon>Flavobacteriaceae</taxon>
        <taxon>Flavobacterium</taxon>
    </lineage>
</organism>
<reference evidence="3" key="1">
    <citation type="submission" date="2023-09" db="EMBL/GenBank/DDBJ databases">
        <title>Flavobacterium sp. 20NA77.7 isolated from freshwater.</title>
        <authorList>
            <person name="Le V."/>
            <person name="Ko S.-R."/>
            <person name="Ahn C.-Y."/>
            <person name="Oh H.-M."/>
        </authorList>
    </citation>
    <scope>NUCLEOTIDE SEQUENCE</scope>
    <source>
        <strain evidence="3">20NA77.7</strain>
    </source>
</reference>
<evidence type="ECO:0000313" key="4">
    <source>
        <dbReference type="Proteomes" id="UP001180481"/>
    </source>
</evidence>
<dbReference type="RefSeq" id="WP_309531452.1">
    <property type="nucleotide sequence ID" value="NZ_CP133721.1"/>
</dbReference>
<dbReference type="Pfam" id="PF03960">
    <property type="entry name" value="ArsC"/>
    <property type="match status" value="1"/>
</dbReference>
<dbReference type="InterPro" id="IPR036249">
    <property type="entry name" value="Thioredoxin-like_sf"/>
</dbReference>
<protein>
    <submittedName>
        <fullName evidence="3">ArsC/Spx/MgsR family protein</fullName>
    </submittedName>
</protein>
<dbReference type="Gene3D" id="3.40.30.10">
    <property type="entry name" value="Glutaredoxin"/>
    <property type="match status" value="1"/>
</dbReference>